<keyword evidence="3" id="KW-0238">DNA-binding</keyword>
<comment type="caution">
    <text evidence="7">The sequence shown here is derived from an EMBL/GenBank/DDBJ whole genome shotgun (WGS) entry which is preliminary data.</text>
</comment>
<dbReference type="Proteomes" id="UP001162972">
    <property type="component" value="Chromosome 1"/>
</dbReference>
<organism evidence="7 8">
    <name type="scientific">Salix udensis</name>
    <dbReference type="NCBI Taxonomy" id="889485"/>
    <lineage>
        <taxon>Eukaryota</taxon>
        <taxon>Viridiplantae</taxon>
        <taxon>Streptophyta</taxon>
        <taxon>Embryophyta</taxon>
        <taxon>Tracheophyta</taxon>
        <taxon>Spermatophyta</taxon>
        <taxon>Magnoliopsida</taxon>
        <taxon>eudicotyledons</taxon>
        <taxon>Gunneridae</taxon>
        <taxon>Pentapetalae</taxon>
        <taxon>rosids</taxon>
        <taxon>fabids</taxon>
        <taxon>Malpighiales</taxon>
        <taxon>Salicaceae</taxon>
        <taxon>Saliceae</taxon>
        <taxon>Salix</taxon>
    </lineage>
</organism>
<dbReference type="EMBL" id="JAPFFJ010000005">
    <property type="protein sequence ID" value="KAJ6427725.1"/>
    <property type="molecule type" value="Genomic_DNA"/>
</dbReference>
<feature type="domain" description="MADS-box" evidence="6">
    <location>
        <begin position="43"/>
        <end position="95"/>
    </location>
</feature>
<name>A0AAD6KRQ1_9ROSI</name>
<proteinExistence type="predicted"/>
<keyword evidence="5" id="KW-0539">Nucleus</keyword>
<keyword evidence="4" id="KW-0804">Transcription</keyword>
<evidence type="ECO:0000256" key="5">
    <source>
        <dbReference type="ARBA" id="ARBA00023242"/>
    </source>
</evidence>
<gene>
    <name evidence="7" type="ORF">OIU84_023178</name>
</gene>
<dbReference type="GO" id="GO:0005634">
    <property type="term" value="C:nucleus"/>
    <property type="evidence" value="ECO:0007669"/>
    <property type="project" value="UniProtKB-SubCell"/>
</dbReference>
<dbReference type="GO" id="GO:0003677">
    <property type="term" value="F:DNA binding"/>
    <property type="evidence" value="ECO:0007669"/>
    <property type="project" value="UniProtKB-KW"/>
</dbReference>
<comment type="subcellular location">
    <subcellularLocation>
        <location evidence="1">Nucleus</location>
    </subcellularLocation>
</comment>
<evidence type="ECO:0000256" key="4">
    <source>
        <dbReference type="ARBA" id="ARBA00023163"/>
    </source>
</evidence>
<evidence type="ECO:0000313" key="7">
    <source>
        <dbReference type="EMBL" id="KAJ6427725.1"/>
    </source>
</evidence>
<reference evidence="7 8" key="1">
    <citation type="journal article" date="2023" name="Int. J. Mol. Sci.">
        <title>De Novo Assembly and Annotation of 11 Diverse Shrub Willow (Salix) Genomes Reveals Novel Gene Organization in Sex-Linked Regions.</title>
        <authorList>
            <person name="Hyden B."/>
            <person name="Feng K."/>
            <person name="Yates T.B."/>
            <person name="Jawdy S."/>
            <person name="Cereghino C."/>
            <person name="Smart L.B."/>
            <person name="Muchero W."/>
        </authorList>
    </citation>
    <scope>NUCLEOTIDE SEQUENCE [LARGE SCALE GENOMIC DNA]</scope>
    <source>
        <tissue evidence="7">Shoot tip</tissue>
    </source>
</reference>
<evidence type="ECO:0000256" key="3">
    <source>
        <dbReference type="ARBA" id="ARBA00023125"/>
    </source>
</evidence>
<dbReference type="InterPro" id="IPR036879">
    <property type="entry name" value="TF_MADSbox_sf"/>
</dbReference>
<evidence type="ECO:0000259" key="6">
    <source>
        <dbReference type="PROSITE" id="PS50066"/>
    </source>
</evidence>
<sequence length="293" mass="33651">MLYLYITKDRGIVFCLNGSCSVVSVTQSMAEIRTASMPNYKRKKFLTRDQASMSISKRTKTLKKKAHEIQTLCDVKVCMVCFGPDSTVQTWPEGAVEVKDAIMSYKGICYRKKYESSLTGYLQDKKMKLELKKQKEMKKVNKECMAKWSDHVNGLSDDALRDTIEIIESRLFDLKEKVKLSMQRSKVKATQDRFDMELEMDGSSVPSRAAGATESPAEVIDTNIDVVETVGNNDKDAACTSFEMPPLPKDSSDWMENFQNWMENDDAYQHGFENDDWFNELESKQQYDDCQLW</sequence>
<dbReference type="AlphaFoldDB" id="A0AAD6KRQ1"/>
<dbReference type="PROSITE" id="PS50066">
    <property type="entry name" value="MADS_BOX_2"/>
    <property type="match status" value="1"/>
</dbReference>
<accession>A0AAD6KRQ1</accession>
<evidence type="ECO:0000256" key="2">
    <source>
        <dbReference type="ARBA" id="ARBA00023015"/>
    </source>
</evidence>
<dbReference type="InterPro" id="IPR002100">
    <property type="entry name" value="TF_MADSbox"/>
</dbReference>
<dbReference type="Gene3D" id="3.40.1810.10">
    <property type="entry name" value="Transcription factor, MADS-box"/>
    <property type="match status" value="1"/>
</dbReference>
<keyword evidence="8" id="KW-1185">Reference proteome</keyword>
<protein>
    <recommendedName>
        <fullName evidence="6">MADS-box domain-containing protein</fullName>
    </recommendedName>
</protein>
<dbReference type="Pfam" id="PF00319">
    <property type="entry name" value="SRF-TF"/>
    <property type="match status" value="1"/>
</dbReference>
<keyword evidence="2" id="KW-0805">Transcription regulation</keyword>
<evidence type="ECO:0000313" key="8">
    <source>
        <dbReference type="Proteomes" id="UP001162972"/>
    </source>
</evidence>
<evidence type="ECO:0000256" key="1">
    <source>
        <dbReference type="ARBA" id="ARBA00004123"/>
    </source>
</evidence>
<dbReference type="GO" id="GO:0046983">
    <property type="term" value="F:protein dimerization activity"/>
    <property type="evidence" value="ECO:0007669"/>
    <property type="project" value="InterPro"/>
</dbReference>
<dbReference type="SUPFAM" id="SSF55455">
    <property type="entry name" value="SRF-like"/>
    <property type="match status" value="1"/>
</dbReference>